<dbReference type="Proteomes" id="UP000709295">
    <property type="component" value="Unassembled WGS sequence"/>
</dbReference>
<dbReference type="GO" id="GO:0008017">
    <property type="term" value="F:microtubule binding"/>
    <property type="evidence" value="ECO:0007669"/>
    <property type="project" value="InterPro"/>
</dbReference>
<dbReference type="PANTHER" id="PTHR21595:SF0">
    <property type="entry name" value="PATRONIN"/>
    <property type="match status" value="1"/>
</dbReference>
<dbReference type="PROSITE" id="PS51508">
    <property type="entry name" value="CKK"/>
    <property type="match status" value="1"/>
</dbReference>
<feature type="region of interest" description="Disordered" evidence="1">
    <location>
        <begin position="693"/>
        <end position="908"/>
    </location>
</feature>
<dbReference type="PROSITE" id="PS51257">
    <property type="entry name" value="PROKAR_LIPOPROTEIN"/>
    <property type="match status" value="1"/>
</dbReference>
<feature type="compositionally biased region" description="Polar residues" evidence="1">
    <location>
        <begin position="739"/>
        <end position="774"/>
    </location>
</feature>
<feature type="region of interest" description="Disordered" evidence="1">
    <location>
        <begin position="461"/>
        <end position="631"/>
    </location>
</feature>
<feature type="region of interest" description="Disordered" evidence="1">
    <location>
        <begin position="1043"/>
        <end position="1073"/>
    </location>
</feature>
<feature type="compositionally biased region" description="Low complexity" evidence="1">
    <location>
        <begin position="973"/>
        <end position="988"/>
    </location>
</feature>
<evidence type="ECO:0000313" key="4">
    <source>
        <dbReference type="Proteomes" id="UP000709295"/>
    </source>
</evidence>
<dbReference type="GO" id="GO:0005516">
    <property type="term" value="F:calmodulin binding"/>
    <property type="evidence" value="ECO:0007669"/>
    <property type="project" value="InterPro"/>
</dbReference>
<evidence type="ECO:0000256" key="1">
    <source>
        <dbReference type="SAM" id="MobiDB-lite"/>
    </source>
</evidence>
<feature type="compositionally biased region" description="Basic and acidic residues" evidence="1">
    <location>
        <begin position="856"/>
        <end position="866"/>
    </location>
</feature>
<feature type="domain" description="CKK" evidence="2">
    <location>
        <begin position="1070"/>
        <end position="1214"/>
    </location>
</feature>
<organism evidence="3 4">
    <name type="scientific">Phytophthora aleatoria</name>
    <dbReference type="NCBI Taxonomy" id="2496075"/>
    <lineage>
        <taxon>Eukaryota</taxon>
        <taxon>Sar</taxon>
        <taxon>Stramenopiles</taxon>
        <taxon>Oomycota</taxon>
        <taxon>Peronosporomycetes</taxon>
        <taxon>Peronosporales</taxon>
        <taxon>Peronosporaceae</taxon>
        <taxon>Phytophthora</taxon>
    </lineage>
</organism>
<protein>
    <recommendedName>
        <fullName evidence="2">CKK domain-containing protein</fullName>
    </recommendedName>
</protein>
<feature type="compositionally biased region" description="Polar residues" evidence="1">
    <location>
        <begin position="806"/>
        <end position="824"/>
    </location>
</feature>
<feature type="compositionally biased region" description="Polar residues" evidence="1">
    <location>
        <begin position="276"/>
        <end position="285"/>
    </location>
</feature>
<dbReference type="AlphaFoldDB" id="A0A8J5JA52"/>
<name>A0A8J5JA52_9STRA</name>
<accession>A0A8J5JA52</accession>
<gene>
    <name evidence="3" type="ORF">JG688_00007111</name>
</gene>
<dbReference type="EMBL" id="JAENGY010000331">
    <property type="protein sequence ID" value="KAG6965622.1"/>
    <property type="molecule type" value="Genomic_DNA"/>
</dbReference>
<proteinExistence type="predicted"/>
<feature type="region of interest" description="Disordered" evidence="1">
    <location>
        <begin position="959"/>
        <end position="1003"/>
    </location>
</feature>
<dbReference type="InterPro" id="IPR014797">
    <property type="entry name" value="CKK_CAMSAP"/>
</dbReference>
<dbReference type="PANTHER" id="PTHR21595">
    <property type="entry name" value="PATRONIN"/>
    <property type="match status" value="1"/>
</dbReference>
<dbReference type="SMART" id="SM01051">
    <property type="entry name" value="CAMSAP_CKK"/>
    <property type="match status" value="1"/>
</dbReference>
<feature type="compositionally biased region" description="Basic and acidic residues" evidence="1">
    <location>
        <begin position="481"/>
        <end position="530"/>
    </location>
</feature>
<evidence type="ECO:0000313" key="3">
    <source>
        <dbReference type="EMBL" id="KAG6965622.1"/>
    </source>
</evidence>
<feature type="region of interest" description="Disordered" evidence="1">
    <location>
        <begin position="232"/>
        <end position="303"/>
    </location>
</feature>
<feature type="compositionally biased region" description="Polar residues" evidence="1">
    <location>
        <begin position="552"/>
        <end position="579"/>
    </location>
</feature>
<feature type="compositionally biased region" description="Polar residues" evidence="1">
    <location>
        <begin position="718"/>
        <end position="729"/>
    </location>
</feature>
<evidence type="ECO:0000259" key="2">
    <source>
        <dbReference type="PROSITE" id="PS51508"/>
    </source>
</evidence>
<dbReference type="Pfam" id="PF08683">
    <property type="entry name" value="CAMSAP_CKK"/>
    <property type="match status" value="1"/>
</dbReference>
<feature type="compositionally biased region" description="Low complexity" evidence="1">
    <location>
        <begin position="693"/>
        <end position="706"/>
    </location>
</feature>
<dbReference type="InterPro" id="IPR032940">
    <property type="entry name" value="CAMSAP"/>
</dbReference>
<keyword evidence="4" id="KW-1185">Reference proteome</keyword>
<feature type="compositionally biased region" description="Polar residues" evidence="1">
    <location>
        <begin position="236"/>
        <end position="253"/>
    </location>
</feature>
<sequence>MSKKKTLTPTASLASCLDFAARILSSTATVQEICTKSVLAPMVVEAHRCGQQLPKHLKLDATVDVRKLLRNLQSEQNNKLCRESPLAELEVADVTWDFEGTVADTLSMEIQELEDRAAMSETDTCIVLSASSQAAGGQAVIWFPLDRNDDVDDRKKRQILLYVCPGRVKIVKSVSDLIKKMYNELPTLREDGATYNVWAVVMGSKALNQQEEERTSIQLGVTHGEKNQHMADSVLKPSNSPGNSTQVRSSVDDPSQIHPSVRSPESRRSRDSNNNQDVIGNQSGSVVDDDDATRDEEPDKDKLLPVSSQFSVYRDVSSTKPYLTKSIFSFGVPQESSTELTSSEQVMDSSDDTARNTQDEIALKTYAGNLEGEATAATIFGEEMDSHETVEVDLHDNNQLQSSRSRRTVVSSSLADFTVIKKECIEEETGLGLGVRLQQGFAWQSCDGKVLRKTVLAQQPTKDTGVEPKENEGLTSVSRKSRGDDKEAIVEEQREVDAGNEVHDKAHDGVRDGDDTKLEHDAGGVIRSDEVQTSQHENHPQTLIKVTKTEDNNPGSSSHVRNESSTFTNQAGDNTQASVDSPRPLDKAASASSSVEVPGSVDSENPSDENGDDAVGRSLEGNVSNSDEKGGSFVRMAAVDFPEHSESTIQSEKELPMQNPKPVVNYRDKLGARIWWELEYTAKRLEREEMIERQQQARQRQGTVQQGKRVTGRHSRQMKQTGWSTNNRSAKQREEETVSNKNGCSDQQSSGKLNTTEALQISNKQAHSDQSPRSFGNEIPPCKSASPTRSQERLESFKPTEVFEQMESSPISSEGEGDNTTRVSAVQERHKQGEVPVACSTPAISPAGSLSTLSTSRERDSQKSYDQRQPSSISFSKPAERESVKPSFVRATVKPASTKSNNQAEDEDEALTQMMWGSTRTSYEQERNAGIFATTKEDELLTSEVAFAVPFTHRGRVPMRSRRSTIIPATDESSSPSSTEHSPSSCGSLRPSKHHASRDLQSKLVVTTPAPVATYIALEEENNATISAKSREERLKELRQKKLQKLQQARDSSLQQQKDRQQRQMHRPLSFSNSIYTKRASNRQLVQNALEFTLLAGGSMEKERMLALQALAESTCDNFIVLLKSAKELKFRALYENHVDRDFATRIFSLLPSNSSRAPPKLESSEKISQFFKYSSAKKQFLPVPTRSFTVKTDACALVDQLVFKGKSGSALARLL</sequence>
<reference evidence="3" key="1">
    <citation type="submission" date="2021-01" db="EMBL/GenBank/DDBJ databases">
        <title>Phytophthora aleatoria, a newly-described species from Pinus radiata is distinct from Phytophthora cactorum isolates based on comparative genomics.</title>
        <authorList>
            <person name="Mcdougal R."/>
            <person name="Panda P."/>
            <person name="Williams N."/>
            <person name="Studholme D.J."/>
        </authorList>
    </citation>
    <scope>NUCLEOTIDE SEQUENCE</scope>
    <source>
        <strain evidence="3">NZFS 4037</strain>
    </source>
</reference>
<comment type="caution">
    <text evidence="3">The sequence shown here is derived from an EMBL/GenBank/DDBJ whole genome shotgun (WGS) entry which is preliminary data.</text>
</comment>